<sequence>MHDEPRSKKPKLELSDASEPLTRSDVIAFQKEALFRSLNQHRTREACLVQQQYVWRAQEESLRARVASACAVLVSLAEAARRVCADDRDAGELCARVAQWGADADDAHAPATQEQARAFAALVERHLAAQAAASAAAEAGDDHCGKLHELEALKIRLQTQNRDLRQELDTVQSFYQERLRKYDRFESETVKRVFKNAEQQGPENEADATKSAAPSATQEASNGSGDSSGEQPKSETNGDTVPKLEHELHLQELNSQIEILRNTIASLEAWKKNSEQQLKETRAELALQPTADALQHGSDAQTGHLLQKLEHLTAENRQLSDLNDSYLAKFQQLVKEKEIFTNKLSTEFQTAQDALKKHNATLEKDLVRIRAARDELVGKLAIMEREKSKCELLDNLKRLLDLQSEQIDKMGHGGEERPQDALRKELQDLEKAFREQTTLVNKKFSEYANYESALSKLNVEKTKADQKYFAAMRSKDSILIENKNLSKNLSKSTELIIQLKDVERTLQMKIENLNKQLEVLQSNEKRLVDASKVASVKIMDLTSEISKARRVTESLRQDKTQLVQNITHLESEVHSLQTDRDTLQMSLSNSERRAKKLHQSLFNSGGDTSLIAEELENFRTIVYCSLCSKNWKDTAIKTCGHVFCAECCKERLAARMRKCPTCNKGFSANDLLVVHL</sequence>
<accession>A0A1G4IM56</accession>
<keyword evidence="11 14" id="KW-0175">Coiled coil</keyword>
<dbReference type="Pfam" id="PF08647">
    <property type="entry name" value="BRE1"/>
    <property type="match status" value="1"/>
</dbReference>
<feature type="coiled-coil region" evidence="15">
    <location>
        <begin position="496"/>
        <end position="572"/>
    </location>
</feature>
<dbReference type="Gene3D" id="3.30.40.10">
    <property type="entry name" value="Zinc/RING finger domain, C3HC4 (zinc finger)"/>
    <property type="match status" value="1"/>
</dbReference>
<evidence type="ECO:0000256" key="1">
    <source>
        <dbReference type="ARBA" id="ARBA00000900"/>
    </source>
</evidence>
<evidence type="ECO:0000259" key="17">
    <source>
        <dbReference type="PROSITE" id="PS50089"/>
    </source>
</evidence>
<feature type="region of interest" description="Disordered" evidence="16">
    <location>
        <begin position="195"/>
        <end position="240"/>
    </location>
</feature>
<dbReference type="SMART" id="SM00184">
    <property type="entry name" value="RING"/>
    <property type="match status" value="1"/>
</dbReference>
<dbReference type="GO" id="GO:0006325">
    <property type="term" value="P:chromatin organization"/>
    <property type="evidence" value="ECO:0007669"/>
    <property type="project" value="UniProtKB-KW"/>
</dbReference>
<evidence type="ECO:0000313" key="19">
    <source>
        <dbReference type="Proteomes" id="UP000191024"/>
    </source>
</evidence>
<keyword evidence="19" id="KW-1185">Reference proteome</keyword>
<organism evidence="18 19">
    <name type="scientific">Lachancea mirantina</name>
    <dbReference type="NCBI Taxonomy" id="1230905"/>
    <lineage>
        <taxon>Eukaryota</taxon>
        <taxon>Fungi</taxon>
        <taxon>Dikarya</taxon>
        <taxon>Ascomycota</taxon>
        <taxon>Saccharomycotina</taxon>
        <taxon>Saccharomycetes</taxon>
        <taxon>Saccharomycetales</taxon>
        <taxon>Saccharomycetaceae</taxon>
        <taxon>Lachancea</taxon>
    </lineage>
</organism>
<dbReference type="UniPathway" id="UPA00143"/>
<dbReference type="PROSITE" id="PS50089">
    <property type="entry name" value="ZF_RING_2"/>
    <property type="match status" value="1"/>
</dbReference>
<feature type="coiled-coil region" evidence="15">
    <location>
        <begin position="243"/>
        <end position="284"/>
    </location>
</feature>
<evidence type="ECO:0000256" key="6">
    <source>
        <dbReference type="ARBA" id="ARBA00022723"/>
    </source>
</evidence>
<evidence type="ECO:0000256" key="5">
    <source>
        <dbReference type="ARBA" id="ARBA00022679"/>
    </source>
</evidence>
<feature type="coiled-coil region" evidence="15">
    <location>
        <begin position="419"/>
        <end position="467"/>
    </location>
</feature>
<dbReference type="STRING" id="1230905.A0A1G4IM56"/>
<gene>
    <name evidence="18" type="ORF">LAMI_0A02036G</name>
</gene>
<protein>
    <recommendedName>
        <fullName evidence="14">E3 ubiquitin protein ligase</fullName>
        <ecNumber evidence="14">2.3.2.27</ecNumber>
    </recommendedName>
</protein>
<evidence type="ECO:0000256" key="14">
    <source>
        <dbReference type="RuleBase" id="RU365038"/>
    </source>
</evidence>
<keyword evidence="5 14" id="KW-0808">Transferase</keyword>
<comment type="catalytic activity">
    <reaction evidence="1 14">
        <text>S-ubiquitinyl-[E2 ubiquitin-conjugating enzyme]-L-cysteine + [acceptor protein]-L-lysine = [E2 ubiquitin-conjugating enzyme]-L-cysteine + N(6)-ubiquitinyl-[acceptor protein]-L-lysine.</text>
        <dbReference type="EC" id="2.3.2.27"/>
    </reaction>
</comment>
<dbReference type="Pfam" id="PF13923">
    <property type="entry name" value="zf-C3HC4_2"/>
    <property type="match status" value="1"/>
</dbReference>
<keyword evidence="12 14" id="KW-0539">Nucleus</keyword>
<dbReference type="GO" id="GO:0016567">
    <property type="term" value="P:protein ubiquitination"/>
    <property type="evidence" value="ECO:0007669"/>
    <property type="project" value="UniProtKB-UniRule"/>
</dbReference>
<dbReference type="OrthoDB" id="654191at2759"/>
<comment type="similarity">
    <text evidence="4 14">Belongs to the BRE1 family.</text>
</comment>
<comment type="subcellular location">
    <subcellularLocation>
        <location evidence="2 14">Nucleus</location>
    </subcellularLocation>
</comment>
<evidence type="ECO:0000256" key="3">
    <source>
        <dbReference type="ARBA" id="ARBA00004906"/>
    </source>
</evidence>
<evidence type="ECO:0000256" key="12">
    <source>
        <dbReference type="ARBA" id="ARBA00023242"/>
    </source>
</evidence>
<evidence type="ECO:0000256" key="8">
    <source>
        <dbReference type="ARBA" id="ARBA00022786"/>
    </source>
</evidence>
<dbReference type="GO" id="GO:0005634">
    <property type="term" value="C:nucleus"/>
    <property type="evidence" value="ECO:0007669"/>
    <property type="project" value="UniProtKB-SubCell"/>
</dbReference>
<dbReference type="Proteomes" id="UP000191024">
    <property type="component" value="Chromosome A"/>
</dbReference>
<evidence type="ECO:0000256" key="4">
    <source>
        <dbReference type="ARBA" id="ARBA00005555"/>
    </source>
</evidence>
<dbReference type="InterPro" id="IPR013956">
    <property type="entry name" value="E3_ubiquit_lig_Bre1"/>
</dbReference>
<dbReference type="CDD" id="cd16499">
    <property type="entry name" value="RING-HC_Bre1-like"/>
    <property type="match status" value="1"/>
</dbReference>
<evidence type="ECO:0000256" key="13">
    <source>
        <dbReference type="PROSITE-ProRule" id="PRU00175"/>
    </source>
</evidence>
<feature type="compositionally biased region" description="Polar residues" evidence="16">
    <location>
        <begin position="212"/>
        <end position="239"/>
    </location>
</feature>
<reference evidence="18 19" key="1">
    <citation type="submission" date="2016-03" db="EMBL/GenBank/DDBJ databases">
        <authorList>
            <person name="Devillers H."/>
        </authorList>
    </citation>
    <scope>NUCLEOTIDE SEQUENCE [LARGE SCALE GENOMIC DNA]</scope>
    <source>
        <strain evidence="18">CBS 11717</strain>
    </source>
</reference>
<dbReference type="FunFam" id="3.30.40.10:FF:000414">
    <property type="entry name" value="E3 ubiquitin protein ligase"/>
    <property type="match status" value="1"/>
</dbReference>
<evidence type="ECO:0000256" key="16">
    <source>
        <dbReference type="SAM" id="MobiDB-lite"/>
    </source>
</evidence>
<feature type="domain" description="RING-type" evidence="17">
    <location>
        <begin position="624"/>
        <end position="663"/>
    </location>
</feature>
<dbReference type="AlphaFoldDB" id="A0A1G4IM56"/>
<evidence type="ECO:0000256" key="2">
    <source>
        <dbReference type="ARBA" id="ARBA00004123"/>
    </source>
</evidence>
<keyword evidence="7 13" id="KW-0863">Zinc-finger</keyword>
<evidence type="ECO:0000256" key="15">
    <source>
        <dbReference type="SAM" id="Coils"/>
    </source>
</evidence>
<evidence type="ECO:0000256" key="11">
    <source>
        <dbReference type="ARBA" id="ARBA00023054"/>
    </source>
</evidence>
<evidence type="ECO:0000256" key="9">
    <source>
        <dbReference type="ARBA" id="ARBA00022833"/>
    </source>
</evidence>
<evidence type="ECO:0000313" key="18">
    <source>
        <dbReference type="EMBL" id="SCU77697.1"/>
    </source>
</evidence>
<dbReference type="GO" id="GO:0008270">
    <property type="term" value="F:zinc ion binding"/>
    <property type="evidence" value="ECO:0007669"/>
    <property type="project" value="UniProtKB-KW"/>
</dbReference>
<keyword evidence="10 14" id="KW-0156">Chromatin regulator</keyword>
<keyword evidence="8 14" id="KW-0833">Ubl conjugation pathway</keyword>
<dbReference type="EC" id="2.3.2.27" evidence="14"/>
<dbReference type="SUPFAM" id="SSF57850">
    <property type="entry name" value="RING/U-box"/>
    <property type="match status" value="1"/>
</dbReference>
<dbReference type="PANTHER" id="PTHR23163:SF0">
    <property type="entry name" value="E3 UBIQUITIN-PROTEIN LIGASE BRE1"/>
    <property type="match status" value="1"/>
</dbReference>
<evidence type="ECO:0000256" key="10">
    <source>
        <dbReference type="ARBA" id="ARBA00022853"/>
    </source>
</evidence>
<keyword evidence="6 14" id="KW-0479">Metal-binding</keyword>
<dbReference type="GO" id="GO:0061630">
    <property type="term" value="F:ubiquitin protein ligase activity"/>
    <property type="evidence" value="ECO:0007669"/>
    <property type="project" value="UniProtKB-EC"/>
</dbReference>
<proteinExistence type="inferred from homology"/>
<comment type="pathway">
    <text evidence="3 14">Protein modification; protein ubiquitination.</text>
</comment>
<dbReference type="InterPro" id="IPR001841">
    <property type="entry name" value="Znf_RING"/>
</dbReference>
<dbReference type="GO" id="GO:0033503">
    <property type="term" value="C:HULC complex"/>
    <property type="evidence" value="ECO:0007669"/>
    <property type="project" value="TreeGrafter"/>
</dbReference>
<name>A0A1G4IM56_9SACH</name>
<dbReference type="InterPro" id="IPR013083">
    <property type="entry name" value="Znf_RING/FYVE/PHD"/>
</dbReference>
<dbReference type="EMBL" id="LT598462">
    <property type="protein sequence ID" value="SCU77697.1"/>
    <property type="molecule type" value="Genomic_DNA"/>
</dbReference>
<evidence type="ECO:0000256" key="7">
    <source>
        <dbReference type="ARBA" id="ARBA00022771"/>
    </source>
</evidence>
<keyword evidence="9 14" id="KW-0862">Zinc</keyword>
<dbReference type="PANTHER" id="PTHR23163">
    <property type="entry name" value="RING FINGER PROTEIN-RELATED"/>
    <property type="match status" value="1"/>
</dbReference>
<dbReference type="GO" id="GO:0006950">
    <property type="term" value="P:response to stress"/>
    <property type="evidence" value="ECO:0007669"/>
    <property type="project" value="UniProtKB-ARBA"/>
</dbReference>